<dbReference type="Pfam" id="PF00436">
    <property type="entry name" value="SSB"/>
    <property type="match status" value="1"/>
</dbReference>
<organism evidence="4 5">
    <name type="scientific">Glutamicibacter bergerei</name>
    <dbReference type="NCBI Taxonomy" id="256702"/>
    <lineage>
        <taxon>Bacteria</taxon>
        <taxon>Bacillati</taxon>
        <taxon>Actinomycetota</taxon>
        <taxon>Actinomycetes</taxon>
        <taxon>Micrococcales</taxon>
        <taxon>Micrococcaceae</taxon>
        <taxon>Glutamicibacter</taxon>
    </lineage>
</organism>
<reference evidence="5" key="1">
    <citation type="journal article" date="2019" name="Int. J. Syst. Evol. Microbiol.">
        <title>The Global Catalogue of Microorganisms (GCM) 10K type strain sequencing project: providing services to taxonomists for standard genome sequencing and annotation.</title>
        <authorList>
            <consortium name="The Broad Institute Genomics Platform"/>
            <consortium name="The Broad Institute Genome Sequencing Center for Infectious Disease"/>
            <person name="Wu L."/>
            <person name="Ma J."/>
        </authorList>
    </citation>
    <scope>NUCLEOTIDE SEQUENCE [LARGE SCALE GENOMIC DNA]</scope>
    <source>
        <strain evidence="5">CGMCC 1.12849</strain>
    </source>
</reference>
<evidence type="ECO:0000256" key="3">
    <source>
        <dbReference type="SAM" id="MobiDB-lite"/>
    </source>
</evidence>
<evidence type="ECO:0000313" key="5">
    <source>
        <dbReference type="Proteomes" id="UP001595884"/>
    </source>
</evidence>
<sequence>MEIIGNIVTDLKLEHTDKDVPYVKFRVAQDTFKTVDGERKQASSVFFNVTAWRALAEGITNALSKGNPVVVVGHWDASDYKVDGEDRHAQWIVADAVGPDLRRIDATVTRRNSSKKAAQPPAKENDPQAQDPFEE</sequence>
<dbReference type="PIRSF" id="PIRSF002070">
    <property type="entry name" value="SSB"/>
    <property type="match status" value="1"/>
</dbReference>
<proteinExistence type="predicted"/>
<name>A0ABV9MQ97_9MICC</name>
<dbReference type="InterPro" id="IPR012340">
    <property type="entry name" value="NA-bd_OB-fold"/>
</dbReference>
<feature type="region of interest" description="Disordered" evidence="3">
    <location>
        <begin position="107"/>
        <end position="135"/>
    </location>
</feature>
<evidence type="ECO:0000256" key="2">
    <source>
        <dbReference type="PIRNR" id="PIRNR002070"/>
    </source>
</evidence>
<evidence type="ECO:0000313" key="4">
    <source>
        <dbReference type="EMBL" id="MFC4718137.1"/>
    </source>
</evidence>
<dbReference type="GO" id="GO:0003677">
    <property type="term" value="F:DNA binding"/>
    <property type="evidence" value="ECO:0007669"/>
    <property type="project" value="UniProtKB-KW"/>
</dbReference>
<accession>A0ABV9MQ97</accession>
<dbReference type="RefSeq" id="WP_346060380.1">
    <property type="nucleotide sequence ID" value="NZ_BAAAVQ010000124.1"/>
</dbReference>
<dbReference type="CDD" id="cd04496">
    <property type="entry name" value="SSB_OBF"/>
    <property type="match status" value="1"/>
</dbReference>
<comment type="caution">
    <text evidence="4">The sequence shown here is derived from an EMBL/GenBank/DDBJ whole genome shotgun (WGS) entry which is preliminary data.</text>
</comment>
<dbReference type="EMBL" id="JBHSHE010000116">
    <property type="protein sequence ID" value="MFC4718137.1"/>
    <property type="molecule type" value="Genomic_DNA"/>
</dbReference>
<evidence type="ECO:0000256" key="1">
    <source>
        <dbReference type="ARBA" id="ARBA00023125"/>
    </source>
</evidence>
<dbReference type="SUPFAM" id="SSF50249">
    <property type="entry name" value="Nucleic acid-binding proteins"/>
    <property type="match status" value="1"/>
</dbReference>
<gene>
    <name evidence="4" type="ORF">ACFO7V_18640</name>
</gene>
<protein>
    <recommendedName>
        <fullName evidence="2">Single-stranded DNA-binding protein</fullName>
    </recommendedName>
</protein>
<dbReference type="InterPro" id="IPR011344">
    <property type="entry name" value="ssDNA-bd"/>
</dbReference>
<keyword evidence="1 2" id="KW-0238">DNA-binding</keyword>
<dbReference type="PROSITE" id="PS50935">
    <property type="entry name" value="SSB"/>
    <property type="match status" value="1"/>
</dbReference>
<dbReference type="Proteomes" id="UP001595884">
    <property type="component" value="Unassembled WGS sequence"/>
</dbReference>
<dbReference type="InterPro" id="IPR000424">
    <property type="entry name" value="Primosome_PriB/ssb"/>
</dbReference>
<dbReference type="Gene3D" id="2.40.50.140">
    <property type="entry name" value="Nucleic acid-binding proteins"/>
    <property type="match status" value="1"/>
</dbReference>
<keyword evidence="5" id="KW-1185">Reference proteome</keyword>